<dbReference type="AlphaFoldDB" id="A0A0J7XSR6"/>
<name>A0A0J7XSR6_9SPHN</name>
<evidence type="ECO:0000313" key="2">
    <source>
        <dbReference type="Proteomes" id="UP000052232"/>
    </source>
</evidence>
<accession>A0A0J7XSR6</accession>
<reference evidence="1 2" key="1">
    <citation type="journal article" date="2015" name="G3 (Bethesda)">
        <title>Insights into Ongoing Evolution of the Hexachlorocyclohexane Catabolic Pathway from Comparative Genomics of Ten Sphingomonadaceae Strains.</title>
        <authorList>
            <person name="Pearce S.L."/>
            <person name="Oakeshott J.G."/>
            <person name="Pandey G."/>
        </authorList>
    </citation>
    <scope>NUCLEOTIDE SEQUENCE [LARGE SCALE GENOMIC DNA]</scope>
    <source>
        <strain evidence="1 2">LL01</strain>
    </source>
</reference>
<protein>
    <submittedName>
        <fullName evidence="1">Uncharacterized protein</fullName>
    </submittedName>
</protein>
<keyword evidence="2" id="KW-1185">Reference proteome</keyword>
<dbReference type="EMBL" id="JACT01000003">
    <property type="protein sequence ID" value="KMS54709.1"/>
    <property type="molecule type" value="Genomic_DNA"/>
</dbReference>
<evidence type="ECO:0000313" key="1">
    <source>
        <dbReference type="EMBL" id="KMS54709.1"/>
    </source>
</evidence>
<gene>
    <name evidence="1" type="ORF">V473_15275</name>
</gene>
<sequence>MGRSVTLSPEQQSGCASFKALVRAFGGQEAAAGETGVRQQKISDMGLSNVAEFPTLDLIDTLEDRTVGLPGWPHVTNWLCHRRGGVFVPLPHGEDDADGMMVTVAELAGELGDVSRAISDAVCASGDGGRDVTAAEAAAALAELDGLDRTSAQLRLKLMSKMKGEPK</sequence>
<dbReference type="PATRIC" id="fig|1420583.3.peg.2852"/>
<organism evidence="1 2">
    <name type="scientific">Sphingobium cupriresistens LL01</name>
    <dbReference type="NCBI Taxonomy" id="1420583"/>
    <lineage>
        <taxon>Bacteria</taxon>
        <taxon>Pseudomonadati</taxon>
        <taxon>Pseudomonadota</taxon>
        <taxon>Alphaproteobacteria</taxon>
        <taxon>Sphingomonadales</taxon>
        <taxon>Sphingomonadaceae</taxon>
        <taxon>Sphingobium</taxon>
    </lineage>
</organism>
<dbReference type="Proteomes" id="UP000052232">
    <property type="component" value="Unassembled WGS sequence"/>
</dbReference>
<dbReference type="STRING" id="1420583.V473_15275"/>
<proteinExistence type="predicted"/>
<comment type="caution">
    <text evidence="1">The sequence shown here is derived from an EMBL/GenBank/DDBJ whole genome shotgun (WGS) entry which is preliminary data.</text>
</comment>